<dbReference type="EMBL" id="JAOWLA010000018">
    <property type="protein sequence ID" value="MCV2866366.1"/>
    <property type="molecule type" value="Genomic_DNA"/>
</dbReference>
<dbReference type="InterPro" id="IPR011766">
    <property type="entry name" value="TPP_enzyme_TPP-bd"/>
</dbReference>
<evidence type="ECO:0000313" key="6">
    <source>
        <dbReference type="EMBL" id="MCV2866366.1"/>
    </source>
</evidence>
<dbReference type="PANTHER" id="PTHR42818:SF1">
    <property type="entry name" value="SULFOPYRUVATE DECARBOXYLASE"/>
    <property type="match status" value="1"/>
</dbReference>
<dbReference type="InterPro" id="IPR051818">
    <property type="entry name" value="TPP_dependent_decarboxylase"/>
</dbReference>
<keyword evidence="3" id="KW-0786">Thiamine pyrophosphate</keyword>
<evidence type="ECO:0000259" key="5">
    <source>
        <dbReference type="Pfam" id="PF02775"/>
    </source>
</evidence>
<dbReference type="InterPro" id="IPR000399">
    <property type="entry name" value="TPP-bd_CS"/>
</dbReference>
<dbReference type="PANTHER" id="PTHR42818">
    <property type="entry name" value="SULFOPYRUVATE DECARBOXYLASE SUBUNIT ALPHA"/>
    <property type="match status" value="1"/>
</dbReference>
<evidence type="ECO:0000256" key="3">
    <source>
        <dbReference type="ARBA" id="ARBA00023052"/>
    </source>
</evidence>
<dbReference type="Pfam" id="PF02775">
    <property type="entry name" value="TPP_enzyme_C"/>
    <property type="match status" value="1"/>
</dbReference>
<evidence type="ECO:0000256" key="1">
    <source>
        <dbReference type="ARBA" id="ARBA00022679"/>
    </source>
</evidence>
<dbReference type="InterPro" id="IPR029061">
    <property type="entry name" value="THDP-binding"/>
</dbReference>
<comment type="caution">
    <text evidence="6">The sequence shown here is derived from an EMBL/GenBank/DDBJ whole genome shotgun (WGS) entry which is preliminary data.</text>
</comment>
<dbReference type="Proteomes" id="UP001652503">
    <property type="component" value="Unassembled WGS sequence"/>
</dbReference>
<dbReference type="RefSeq" id="WP_263722901.1">
    <property type="nucleotide sequence ID" value="NZ_JAOWLA010000018.1"/>
</dbReference>
<organism evidence="6 7">
    <name type="scientific">Albidovulum sediminicola</name>
    <dbReference type="NCBI Taxonomy" id="2984331"/>
    <lineage>
        <taxon>Bacteria</taxon>
        <taxon>Pseudomonadati</taxon>
        <taxon>Pseudomonadota</taxon>
        <taxon>Alphaproteobacteria</taxon>
        <taxon>Rhodobacterales</taxon>
        <taxon>Paracoccaceae</taxon>
        <taxon>Albidovulum</taxon>
    </lineage>
</organism>
<evidence type="ECO:0000313" key="7">
    <source>
        <dbReference type="Proteomes" id="UP001652503"/>
    </source>
</evidence>
<sequence>MTLRRDDALKAAIPHVADEDIVVAVYQSCFDWLVLNPRDLNYVGVGAMGQASSHALGLALANPERRVFVFDGDGSLLMNLGSLVTIANAGVTNLYHFLFANRVYEVNGAHPIPGADRVDFAAMARAAGYVGARSFDDPDALREGLPELLKAPGPQMAVLEIVPGEAYPRDYAHVHSAAARQRFRAALNRR</sequence>
<proteinExistence type="predicted"/>
<gene>
    <name evidence="6" type="ORF">OE647_16740</name>
</gene>
<feature type="domain" description="Thiamine pyrophosphate enzyme TPP-binding" evidence="5">
    <location>
        <begin position="40"/>
        <end position="155"/>
    </location>
</feature>
<keyword evidence="7" id="KW-1185">Reference proteome</keyword>
<keyword evidence="2" id="KW-0210">Decarboxylase</keyword>
<keyword evidence="1" id="KW-0808">Transferase</keyword>
<dbReference type="PROSITE" id="PS00187">
    <property type="entry name" value="TPP_ENZYMES"/>
    <property type="match status" value="1"/>
</dbReference>
<keyword evidence="4" id="KW-0456">Lyase</keyword>
<protein>
    <submittedName>
        <fullName evidence="6">Thiamine pyrophosphate-dependent enzyme</fullName>
    </submittedName>
</protein>
<evidence type="ECO:0000256" key="2">
    <source>
        <dbReference type="ARBA" id="ARBA00022793"/>
    </source>
</evidence>
<dbReference type="SUPFAM" id="SSF52518">
    <property type="entry name" value="Thiamin diphosphate-binding fold (THDP-binding)"/>
    <property type="match status" value="1"/>
</dbReference>
<reference evidence="6 7" key="1">
    <citation type="submission" date="2022-10" db="EMBL/GenBank/DDBJ databases">
        <title>Defluviimonas sp. nov., isolated from ocean surface water.</title>
        <authorList>
            <person name="He W."/>
            <person name="Wang L."/>
            <person name="Zhang D.-F."/>
        </authorList>
    </citation>
    <scope>NUCLEOTIDE SEQUENCE [LARGE SCALE GENOMIC DNA]</scope>
    <source>
        <strain evidence="6 7">WL0075</strain>
    </source>
</reference>
<dbReference type="Gene3D" id="3.40.50.970">
    <property type="match status" value="1"/>
</dbReference>
<evidence type="ECO:0000256" key="4">
    <source>
        <dbReference type="ARBA" id="ARBA00023239"/>
    </source>
</evidence>
<name>A0ABT2Z5M3_9RHOB</name>
<accession>A0ABT2Z5M3</accession>